<organism evidence="3 4">
    <name type="scientific">Umbra pygmaea</name>
    <name type="common">Eastern mudminnow</name>
    <dbReference type="NCBI Taxonomy" id="75934"/>
    <lineage>
        <taxon>Eukaryota</taxon>
        <taxon>Metazoa</taxon>
        <taxon>Chordata</taxon>
        <taxon>Craniata</taxon>
        <taxon>Vertebrata</taxon>
        <taxon>Euteleostomi</taxon>
        <taxon>Actinopterygii</taxon>
        <taxon>Neopterygii</taxon>
        <taxon>Teleostei</taxon>
        <taxon>Protacanthopterygii</taxon>
        <taxon>Esociformes</taxon>
        <taxon>Umbridae</taxon>
        <taxon>Umbra</taxon>
    </lineage>
</organism>
<reference evidence="3 4" key="1">
    <citation type="submission" date="2024-06" db="EMBL/GenBank/DDBJ databases">
        <authorList>
            <person name="Pan Q."/>
            <person name="Wen M."/>
            <person name="Jouanno E."/>
            <person name="Zahm M."/>
            <person name="Klopp C."/>
            <person name="Cabau C."/>
            <person name="Louis A."/>
            <person name="Berthelot C."/>
            <person name="Parey E."/>
            <person name="Roest Crollius H."/>
            <person name="Montfort J."/>
            <person name="Robinson-Rechavi M."/>
            <person name="Bouchez O."/>
            <person name="Lampietro C."/>
            <person name="Lopez Roques C."/>
            <person name="Donnadieu C."/>
            <person name="Postlethwait J."/>
            <person name="Bobe J."/>
            <person name="Verreycken H."/>
            <person name="Guiguen Y."/>
        </authorList>
    </citation>
    <scope>NUCLEOTIDE SEQUENCE [LARGE SCALE GENOMIC DNA]</scope>
    <source>
        <strain evidence="3">Up_M1</strain>
        <tissue evidence="3">Testis</tissue>
    </source>
</reference>
<feature type="domain" description="MABP" evidence="2">
    <location>
        <begin position="32"/>
        <end position="226"/>
    </location>
</feature>
<evidence type="ECO:0000259" key="2">
    <source>
        <dbReference type="PROSITE" id="PS51498"/>
    </source>
</evidence>
<comment type="caution">
    <text evidence="3">The sequence shown here is derived from an EMBL/GenBank/DDBJ whole genome shotgun (WGS) entry which is preliminary data.</text>
</comment>
<protein>
    <recommendedName>
        <fullName evidence="2">MABP domain-containing protein</fullName>
    </recommendedName>
</protein>
<sequence>MSRIFQLFFVLLYMTSCVKGTYTTFCSIMSKMEYITDIAVSTDANQKQGLSNQHFKMINVDLNKGTKGNPVYLWYKKGTTKPITRLQAAFTDEMKSGLTKAGYHHVNGNVNEGNKGDEIYFWYYKGITEYDNPIMDLKVTTSENEEAEYFKMGYEHLACDLNRSARGKYIYLWVKKEKKMFISDITVSTAYGLDERLFNQGYTRVDEDLNRGSDRNASFIWYRRSQSQSGAINDLVLSTNNQTEVDFQLQDYTKVGVNLEEGTKSQPIFVWYKKGSDNPIMSLTVIREISITAFLKPGIVVIKTKLNKGNDQIPLYLAFPNVV</sequence>
<dbReference type="AlphaFoldDB" id="A0ABD0XF91"/>
<dbReference type="GO" id="GO:0005737">
    <property type="term" value="C:cytoplasm"/>
    <property type="evidence" value="ECO:0007669"/>
    <property type="project" value="UniProtKB-ARBA"/>
</dbReference>
<evidence type="ECO:0000313" key="4">
    <source>
        <dbReference type="Proteomes" id="UP001557470"/>
    </source>
</evidence>
<evidence type="ECO:0000313" key="3">
    <source>
        <dbReference type="EMBL" id="KAL0979767.1"/>
    </source>
</evidence>
<feature type="chain" id="PRO_5044853676" description="MABP domain-containing protein" evidence="1">
    <location>
        <begin position="21"/>
        <end position="323"/>
    </location>
</feature>
<keyword evidence="1" id="KW-0732">Signal</keyword>
<feature type="signal peptide" evidence="1">
    <location>
        <begin position="1"/>
        <end position="20"/>
    </location>
</feature>
<dbReference type="PROSITE" id="PS51498">
    <property type="entry name" value="MABP"/>
    <property type="match status" value="1"/>
</dbReference>
<dbReference type="InterPro" id="IPR023341">
    <property type="entry name" value="MABP"/>
</dbReference>
<keyword evidence="4" id="KW-1185">Reference proteome</keyword>
<evidence type="ECO:0000256" key="1">
    <source>
        <dbReference type="SAM" id="SignalP"/>
    </source>
</evidence>
<accession>A0ABD0XF91</accession>
<dbReference type="Gene3D" id="2.100.10.50">
    <property type="match status" value="2"/>
</dbReference>
<dbReference type="EMBL" id="JAGEUA010000005">
    <property type="protein sequence ID" value="KAL0979767.1"/>
    <property type="molecule type" value="Genomic_DNA"/>
</dbReference>
<proteinExistence type="predicted"/>
<dbReference type="Proteomes" id="UP001557470">
    <property type="component" value="Unassembled WGS sequence"/>
</dbReference>
<gene>
    <name evidence="3" type="ORF">UPYG_G00189380</name>
</gene>
<name>A0ABD0XF91_UMBPY</name>